<dbReference type="PANTHER" id="PTHR31234:SF2">
    <property type="entry name" value="OS05G0199100 PROTEIN"/>
    <property type="match status" value="1"/>
</dbReference>
<sequence>MENGEETVMGYPVMGYPAPAGFLRPSAIYNAPRRSHPPAATTTPAAITRAANPSLAKPVDGSQVQPVGCGVNACGWVLLFVFVVVFAWACVSQYLSPEFKISSLSVSPFNSSSSILKASWNITFSVRNPNYFGAISYERVQVSVPYHGVPLSTESVAPFHRNGLRWRFLEANMEALSSPSAMGSHGG</sequence>
<keyword evidence="2 3" id="KW-0472">Membrane</keyword>
<dbReference type="InterPro" id="IPR044839">
    <property type="entry name" value="NDR1-like"/>
</dbReference>
<dbReference type="AlphaFoldDB" id="A0A834H357"/>
<gene>
    <name evidence="4" type="ORF">RHSIM_Rhsim04G0206100</name>
</gene>
<reference evidence="4" key="1">
    <citation type="submission" date="2019-11" db="EMBL/GenBank/DDBJ databases">
        <authorList>
            <person name="Liu Y."/>
            <person name="Hou J."/>
            <person name="Li T.-Q."/>
            <person name="Guan C.-H."/>
            <person name="Wu X."/>
            <person name="Wu H.-Z."/>
            <person name="Ling F."/>
            <person name="Zhang R."/>
            <person name="Shi X.-G."/>
            <person name="Ren J.-P."/>
            <person name="Chen E.-F."/>
            <person name="Sun J.-M."/>
        </authorList>
    </citation>
    <scope>NUCLEOTIDE SEQUENCE</scope>
    <source>
        <strain evidence="4">Adult_tree_wgs_1</strain>
        <tissue evidence="4">Leaves</tissue>
    </source>
</reference>
<keyword evidence="3" id="KW-0812">Transmembrane</keyword>
<evidence type="ECO:0000256" key="2">
    <source>
        <dbReference type="ARBA" id="ARBA00023136"/>
    </source>
</evidence>
<name>A0A834H357_RHOSS</name>
<dbReference type="EMBL" id="WJXA01000004">
    <property type="protein sequence ID" value="KAF7146685.1"/>
    <property type="molecule type" value="Genomic_DNA"/>
</dbReference>
<evidence type="ECO:0008006" key="6">
    <source>
        <dbReference type="Google" id="ProtNLM"/>
    </source>
</evidence>
<comment type="subcellular location">
    <subcellularLocation>
        <location evidence="1">Membrane</location>
    </subcellularLocation>
</comment>
<dbReference type="PANTHER" id="PTHR31234">
    <property type="entry name" value="LATE EMBRYOGENESIS ABUNDANT (LEA) HYDROXYPROLINE-RICH GLYCOPROTEIN FAMILY"/>
    <property type="match status" value="1"/>
</dbReference>
<dbReference type="GO" id="GO:0098542">
    <property type="term" value="P:defense response to other organism"/>
    <property type="evidence" value="ECO:0007669"/>
    <property type="project" value="InterPro"/>
</dbReference>
<evidence type="ECO:0000313" key="4">
    <source>
        <dbReference type="EMBL" id="KAF7146685.1"/>
    </source>
</evidence>
<proteinExistence type="predicted"/>
<organism evidence="4 5">
    <name type="scientific">Rhododendron simsii</name>
    <name type="common">Sims's rhododendron</name>
    <dbReference type="NCBI Taxonomy" id="118357"/>
    <lineage>
        <taxon>Eukaryota</taxon>
        <taxon>Viridiplantae</taxon>
        <taxon>Streptophyta</taxon>
        <taxon>Embryophyta</taxon>
        <taxon>Tracheophyta</taxon>
        <taxon>Spermatophyta</taxon>
        <taxon>Magnoliopsida</taxon>
        <taxon>eudicotyledons</taxon>
        <taxon>Gunneridae</taxon>
        <taxon>Pentapetalae</taxon>
        <taxon>asterids</taxon>
        <taxon>Ericales</taxon>
        <taxon>Ericaceae</taxon>
        <taxon>Ericoideae</taxon>
        <taxon>Rhodoreae</taxon>
        <taxon>Rhododendron</taxon>
    </lineage>
</organism>
<comment type="caution">
    <text evidence="4">The sequence shown here is derived from an EMBL/GenBank/DDBJ whole genome shotgun (WGS) entry which is preliminary data.</text>
</comment>
<evidence type="ECO:0000313" key="5">
    <source>
        <dbReference type="Proteomes" id="UP000626092"/>
    </source>
</evidence>
<accession>A0A834H357</accession>
<feature type="transmembrane region" description="Helical" evidence="3">
    <location>
        <begin position="75"/>
        <end position="95"/>
    </location>
</feature>
<evidence type="ECO:0000256" key="1">
    <source>
        <dbReference type="ARBA" id="ARBA00004370"/>
    </source>
</evidence>
<dbReference type="Proteomes" id="UP000626092">
    <property type="component" value="Unassembled WGS sequence"/>
</dbReference>
<keyword evidence="5" id="KW-1185">Reference proteome</keyword>
<keyword evidence="3" id="KW-1133">Transmembrane helix</keyword>
<dbReference type="GO" id="GO:0016020">
    <property type="term" value="C:membrane"/>
    <property type="evidence" value="ECO:0007669"/>
    <property type="project" value="UniProtKB-SubCell"/>
</dbReference>
<evidence type="ECO:0000256" key="3">
    <source>
        <dbReference type="SAM" id="Phobius"/>
    </source>
</evidence>
<protein>
    <recommendedName>
        <fullName evidence="6">Late embryogenesis abundant protein LEA-2 subgroup domain-containing protein</fullName>
    </recommendedName>
</protein>